<evidence type="ECO:0000256" key="1">
    <source>
        <dbReference type="PROSITE-ProRule" id="PRU00023"/>
    </source>
</evidence>
<protein>
    <submittedName>
        <fullName evidence="3">Uncharacterized protein</fullName>
    </submittedName>
</protein>
<feature type="signal peptide" evidence="2">
    <location>
        <begin position="1"/>
        <end position="18"/>
    </location>
</feature>
<feature type="repeat" description="ANK" evidence="1">
    <location>
        <begin position="241"/>
        <end position="273"/>
    </location>
</feature>
<dbReference type="Pfam" id="PF12796">
    <property type="entry name" value="Ank_2"/>
    <property type="match status" value="1"/>
</dbReference>
<dbReference type="SUPFAM" id="SSF48403">
    <property type="entry name" value="Ankyrin repeat"/>
    <property type="match status" value="1"/>
</dbReference>
<organism evidence="3 4">
    <name type="scientific">Dorcoceras hygrometricum</name>
    <dbReference type="NCBI Taxonomy" id="472368"/>
    <lineage>
        <taxon>Eukaryota</taxon>
        <taxon>Viridiplantae</taxon>
        <taxon>Streptophyta</taxon>
        <taxon>Embryophyta</taxon>
        <taxon>Tracheophyta</taxon>
        <taxon>Spermatophyta</taxon>
        <taxon>Magnoliopsida</taxon>
        <taxon>eudicotyledons</taxon>
        <taxon>Gunneridae</taxon>
        <taxon>Pentapetalae</taxon>
        <taxon>asterids</taxon>
        <taxon>lamiids</taxon>
        <taxon>Lamiales</taxon>
        <taxon>Gesneriaceae</taxon>
        <taxon>Didymocarpoideae</taxon>
        <taxon>Trichosporeae</taxon>
        <taxon>Loxocarpinae</taxon>
        <taxon>Dorcoceras</taxon>
    </lineage>
</organism>
<evidence type="ECO:0000256" key="2">
    <source>
        <dbReference type="SAM" id="SignalP"/>
    </source>
</evidence>
<reference evidence="3 4" key="1">
    <citation type="journal article" date="2015" name="Proc. Natl. Acad. Sci. U.S.A.">
        <title>The resurrection genome of Boea hygrometrica: A blueprint for survival of dehydration.</title>
        <authorList>
            <person name="Xiao L."/>
            <person name="Yang G."/>
            <person name="Zhang L."/>
            <person name="Yang X."/>
            <person name="Zhao S."/>
            <person name="Ji Z."/>
            <person name="Zhou Q."/>
            <person name="Hu M."/>
            <person name="Wang Y."/>
            <person name="Chen M."/>
            <person name="Xu Y."/>
            <person name="Jin H."/>
            <person name="Xiao X."/>
            <person name="Hu G."/>
            <person name="Bao F."/>
            <person name="Hu Y."/>
            <person name="Wan P."/>
            <person name="Li L."/>
            <person name="Deng X."/>
            <person name="Kuang T."/>
            <person name="Xiang C."/>
            <person name="Zhu J.K."/>
            <person name="Oliver M.J."/>
            <person name="He Y."/>
        </authorList>
    </citation>
    <scope>NUCLEOTIDE SEQUENCE [LARGE SCALE GENOMIC DNA]</scope>
    <source>
        <strain evidence="4">cv. XS01</strain>
    </source>
</reference>
<feature type="chain" id="PRO_5016345421" evidence="2">
    <location>
        <begin position="19"/>
        <end position="607"/>
    </location>
</feature>
<evidence type="ECO:0000313" key="3">
    <source>
        <dbReference type="EMBL" id="KZV17518.1"/>
    </source>
</evidence>
<dbReference type="PROSITE" id="PS50297">
    <property type="entry name" value="ANK_REP_REGION"/>
    <property type="match status" value="1"/>
</dbReference>
<dbReference type="Proteomes" id="UP000250235">
    <property type="component" value="Unassembled WGS sequence"/>
</dbReference>
<keyword evidence="4" id="KW-1185">Reference proteome</keyword>
<dbReference type="InterPro" id="IPR002110">
    <property type="entry name" value="Ankyrin_rpt"/>
</dbReference>
<dbReference type="InterPro" id="IPR036770">
    <property type="entry name" value="Ankyrin_rpt-contain_sf"/>
</dbReference>
<dbReference type="OrthoDB" id="1925304at2759"/>
<dbReference type="PANTHER" id="PTHR24177:SF435">
    <property type="entry name" value="ANKYRIN REPEAT-CONTAINING PROTEIN NPR4-LIKE"/>
    <property type="match status" value="1"/>
</dbReference>
<dbReference type="GO" id="GO:0016020">
    <property type="term" value="C:membrane"/>
    <property type="evidence" value="ECO:0007669"/>
    <property type="project" value="TreeGrafter"/>
</dbReference>
<dbReference type="AlphaFoldDB" id="A0A2Z7A7N6"/>
<dbReference type="Gene3D" id="1.25.40.20">
    <property type="entry name" value="Ankyrin repeat-containing domain"/>
    <property type="match status" value="1"/>
</dbReference>
<dbReference type="SMART" id="SM00248">
    <property type="entry name" value="ANK"/>
    <property type="match status" value="6"/>
</dbReference>
<evidence type="ECO:0000313" key="4">
    <source>
        <dbReference type="Proteomes" id="UP000250235"/>
    </source>
</evidence>
<keyword evidence="2" id="KW-0732">Signal</keyword>
<accession>A0A2Z7A7N6</accession>
<sequence>MLFVVFPFFFFISHKSFLYITSDYLPTLHRSMATSKYPWPSTVNAANFISVKLCRNKDDEKRSIKDYKIWKKQMMCLLQSQDLLGFIDGQIQQPGESMDEQNLWIRTDQLITGWILGSITGTDVLDSVVILDSSREVWLKLEELFKSEEEEDTSDSSSEKEDADTDEDFHRYLPLHRAIIRGDWKEGKKFLDEDENAITSVINDSCETALHVAVETGKSNYFVRQLLESMSKEAMFSKTSSGSTALHVAATAGNKEAAMLLVNKNPDLLYDKNNKHMLPIHLAARNSHKPTLMYLISVCKKDVENSPFVGKLGALLLTIAIASEFIDVALYLVHKYPDLAKLSDKDDDYALQVIAGMKPVFPSGQSLNWWQNWIYSCIPLTSLTMTKIITDIENLSSQNQMPKKFDWFKIINLVVPEAKSFKKKKVMHQHTLELVKCLCRALESLPCSDASPVYESAIIKAAQNGIHEVVEVIIEMFPNAIYAEESETECTIFHIAARERVENIFNLIYHMNERKQYFYDSTDSSSNNFMHMCGELAPPHKLNLVSGAALQMQRELQWCKQMEMFVNPSRRTWDNTDGKTPQMLFSEKHKELKSQGIFGKKSDRRLY</sequence>
<name>A0A2Z7A7N6_9LAMI</name>
<proteinExistence type="predicted"/>
<dbReference type="PROSITE" id="PS50088">
    <property type="entry name" value="ANK_REPEAT"/>
    <property type="match status" value="1"/>
</dbReference>
<dbReference type="PANTHER" id="PTHR24177">
    <property type="entry name" value="CASKIN"/>
    <property type="match status" value="1"/>
</dbReference>
<keyword evidence="1" id="KW-0040">ANK repeat</keyword>
<gene>
    <name evidence="3" type="ORF">F511_38353</name>
</gene>
<dbReference type="EMBL" id="KV018168">
    <property type="protein sequence ID" value="KZV17518.1"/>
    <property type="molecule type" value="Genomic_DNA"/>
</dbReference>